<comment type="similarity">
    <text evidence="5 6">Belongs to the FtsA/MreB family.</text>
</comment>
<dbReference type="PANTHER" id="PTHR32432">
    <property type="entry name" value="CELL DIVISION PROTEIN FTSA-RELATED"/>
    <property type="match status" value="1"/>
</dbReference>
<sequence>MLITALDIGTSRIKVLIAEEKRDGRLALLKIFKLPSVGLRKGAIVDQGDAFRSVDEAITKVKTFSKSAAKQVYINIGGVDVRSQPSRGIVAISRPNSEIFQDDVDRVVHAAQSINLASNRTVIHGDNRQFIVDSVGDIIDPIGMIGSRLEVDALVIDAFAPSINLLTKCVKMSGSKIGGMIFNPLAASRAALSKNQKELGVMLLDIGGGSTTLAVYEENKLLHSASLPVGANNITNDIAIGLKTSIEAAEAVKLSFGHAMAKEVSSKDGIDMRKLDLNAKSIVSRRYLSEIIEIRLAELFEFADNELKKISKSRQLPAGIVITGGGAKLPGIADLAKQEIRLPAQIGIPDPRMFEIGSPEIAEEFEDPELTVAAGLVLWGKDLTYRGRGSNVLGKLPFVFGKFFRQFIP</sequence>
<reference evidence="8 9" key="1">
    <citation type="journal article" date="2016" name="Nat. Commun.">
        <title>Thousands of microbial genomes shed light on interconnected biogeochemical processes in an aquifer system.</title>
        <authorList>
            <person name="Anantharaman K."/>
            <person name="Brown C.T."/>
            <person name="Hug L.A."/>
            <person name="Sharon I."/>
            <person name="Castelle C.J."/>
            <person name="Probst A.J."/>
            <person name="Thomas B.C."/>
            <person name="Singh A."/>
            <person name="Wilkins M.J."/>
            <person name="Karaoz U."/>
            <person name="Brodie E.L."/>
            <person name="Williams K.H."/>
            <person name="Hubbard S.S."/>
            <person name="Banfield J.F."/>
        </authorList>
    </citation>
    <scope>NUCLEOTIDE SEQUENCE [LARGE SCALE GENOMIC DNA]</scope>
</reference>
<dbReference type="EMBL" id="MGIR01000010">
    <property type="protein sequence ID" value="OGM90649.1"/>
    <property type="molecule type" value="Genomic_DNA"/>
</dbReference>
<dbReference type="Gene3D" id="3.30.1490.110">
    <property type="match status" value="1"/>
</dbReference>
<gene>
    <name evidence="5" type="primary">ftsA</name>
    <name evidence="8" type="ORF">A3A20_00895</name>
</gene>
<dbReference type="Proteomes" id="UP000178946">
    <property type="component" value="Unassembled WGS sequence"/>
</dbReference>
<comment type="caution">
    <text evidence="8">The sequence shown here is derived from an EMBL/GenBank/DDBJ whole genome shotgun (WGS) entry which is preliminary data.</text>
</comment>
<proteinExistence type="inferred from homology"/>
<keyword evidence="3 5" id="KW-0472">Membrane</keyword>
<evidence type="ECO:0000256" key="6">
    <source>
        <dbReference type="PIRNR" id="PIRNR003101"/>
    </source>
</evidence>
<evidence type="ECO:0000313" key="9">
    <source>
        <dbReference type="Proteomes" id="UP000178946"/>
    </source>
</evidence>
<dbReference type="InterPro" id="IPR003494">
    <property type="entry name" value="SHS2_FtsA"/>
</dbReference>
<dbReference type="SUPFAM" id="SSF53067">
    <property type="entry name" value="Actin-like ATPase domain"/>
    <property type="match status" value="2"/>
</dbReference>
<evidence type="ECO:0000256" key="4">
    <source>
        <dbReference type="ARBA" id="ARBA00023306"/>
    </source>
</evidence>
<dbReference type="NCBIfam" id="TIGR01174">
    <property type="entry name" value="ftsA"/>
    <property type="match status" value="1"/>
</dbReference>
<comment type="subcellular location">
    <subcellularLocation>
        <location evidence="5">Cell membrane</location>
        <topology evidence="5">Peripheral membrane protein</topology>
        <orientation evidence="5">Cytoplasmic side</orientation>
    </subcellularLocation>
    <text evidence="5">Localizes to the Z ring in an FtsZ-dependent manner. Targeted to the membrane through a conserved C-terminal amphipathic helix.</text>
</comment>
<dbReference type="Gene3D" id="3.30.420.40">
    <property type="match status" value="1"/>
</dbReference>
<evidence type="ECO:0000256" key="2">
    <source>
        <dbReference type="ARBA" id="ARBA00022618"/>
    </source>
</evidence>
<dbReference type="STRING" id="1802557.A3A20_00895"/>
<dbReference type="InterPro" id="IPR020823">
    <property type="entry name" value="Cell_div_FtsA"/>
</dbReference>
<dbReference type="GO" id="GO:0043093">
    <property type="term" value="P:FtsZ-dependent cytokinesis"/>
    <property type="evidence" value="ECO:0007669"/>
    <property type="project" value="UniProtKB-UniRule"/>
</dbReference>
<dbReference type="AlphaFoldDB" id="A0A1F8DRP3"/>
<name>A0A1F8DRP3_9BACT</name>
<dbReference type="GO" id="GO:0009898">
    <property type="term" value="C:cytoplasmic side of plasma membrane"/>
    <property type="evidence" value="ECO:0007669"/>
    <property type="project" value="UniProtKB-UniRule"/>
</dbReference>
<feature type="domain" description="SHS2" evidence="7">
    <location>
        <begin position="3"/>
        <end position="191"/>
    </location>
</feature>
<keyword evidence="4 5" id="KW-0131">Cell cycle</keyword>
<dbReference type="SMART" id="SM00842">
    <property type="entry name" value="FtsA"/>
    <property type="match status" value="1"/>
</dbReference>
<evidence type="ECO:0000256" key="3">
    <source>
        <dbReference type="ARBA" id="ARBA00023136"/>
    </source>
</evidence>
<evidence type="ECO:0000313" key="8">
    <source>
        <dbReference type="EMBL" id="OGM90649.1"/>
    </source>
</evidence>
<evidence type="ECO:0000256" key="1">
    <source>
        <dbReference type="ARBA" id="ARBA00022475"/>
    </source>
</evidence>
<dbReference type="PIRSF" id="PIRSF003101">
    <property type="entry name" value="FtsA"/>
    <property type="match status" value="1"/>
</dbReference>
<accession>A0A1F8DRP3</accession>
<keyword evidence="2 5" id="KW-0132">Cell division</keyword>
<dbReference type="HAMAP" id="MF_02033">
    <property type="entry name" value="FtsA"/>
    <property type="match status" value="1"/>
</dbReference>
<dbReference type="CDD" id="cd24048">
    <property type="entry name" value="ASKHA_NBD_FtsA"/>
    <property type="match status" value="1"/>
</dbReference>
<dbReference type="Pfam" id="PF14450">
    <property type="entry name" value="FtsA"/>
    <property type="match status" value="1"/>
</dbReference>
<organism evidence="8 9">
    <name type="scientific">Candidatus Wolfebacteria bacterium RIFCSPLOWO2_01_FULL_45_19</name>
    <dbReference type="NCBI Taxonomy" id="1802557"/>
    <lineage>
        <taxon>Bacteria</taxon>
        <taxon>Candidatus Wolfeibacteriota</taxon>
    </lineage>
</organism>
<dbReference type="Pfam" id="PF02491">
    <property type="entry name" value="SHS2_FTSA"/>
    <property type="match status" value="1"/>
</dbReference>
<evidence type="ECO:0000256" key="5">
    <source>
        <dbReference type="HAMAP-Rule" id="MF_02033"/>
    </source>
</evidence>
<evidence type="ECO:0000259" key="7">
    <source>
        <dbReference type="SMART" id="SM00842"/>
    </source>
</evidence>
<protein>
    <recommendedName>
        <fullName evidence="5 6">Cell division protein FtsA</fullName>
    </recommendedName>
</protein>
<dbReference type="InterPro" id="IPR043129">
    <property type="entry name" value="ATPase_NBD"/>
</dbReference>
<dbReference type="PANTHER" id="PTHR32432:SF4">
    <property type="entry name" value="CELL DIVISION PROTEIN FTSA"/>
    <property type="match status" value="1"/>
</dbReference>
<comment type="function">
    <text evidence="5 6">Cell division protein that is involved in the assembly of the Z ring. May serve as a membrane anchor for the Z ring.</text>
</comment>
<dbReference type="GO" id="GO:0032153">
    <property type="term" value="C:cell division site"/>
    <property type="evidence" value="ECO:0007669"/>
    <property type="project" value="UniProtKB-UniRule"/>
</dbReference>
<dbReference type="InterPro" id="IPR050696">
    <property type="entry name" value="FtsA/MreB"/>
</dbReference>
<comment type="subunit">
    <text evidence="5">Self-interacts. Interacts with FtsZ.</text>
</comment>
<keyword evidence="1 5" id="KW-1003">Cell membrane</keyword>